<dbReference type="SUPFAM" id="SSF53187">
    <property type="entry name" value="Zn-dependent exopeptidases"/>
    <property type="match status" value="1"/>
</dbReference>
<protein>
    <submittedName>
        <fullName evidence="5">M20/M25/M40 family metallo-hydrolase</fullName>
    </submittedName>
</protein>
<reference evidence="5 6" key="1">
    <citation type="submission" date="2019-03" db="EMBL/GenBank/DDBJ databases">
        <title>The complete genome sequence of Swingsia_sp. F3b2 LMG30590(T).</title>
        <authorList>
            <person name="Chua K.-O."/>
            <person name="Chan K.-G."/>
            <person name="See-Too W.-S."/>
        </authorList>
    </citation>
    <scope>NUCLEOTIDE SEQUENCE [LARGE SCALE GENOMIC DNA]</scope>
    <source>
        <strain evidence="5 6">F3b2</strain>
    </source>
</reference>
<dbReference type="Pfam" id="PF07687">
    <property type="entry name" value="M20_dimer"/>
    <property type="match status" value="1"/>
</dbReference>
<gene>
    <name evidence="5" type="ORF">E3E12_07660</name>
</gene>
<dbReference type="Gene3D" id="3.30.70.360">
    <property type="match status" value="1"/>
</dbReference>
<organism evidence="5 6">
    <name type="scientific">Formicincola oecophyllae</name>
    <dbReference type="NCBI Taxonomy" id="2558361"/>
    <lineage>
        <taxon>Bacteria</taxon>
        <taxon>Pseudomonadati</taxon>
        <taxon>Pseudomonadota</taxon>
        <taxon>Alphaproteobacteria</taxon>
        <taxon>Acetobacterales</taxon>
        <taxon>Acetobacteraceae</taxon>
        <taxon>Formicincola</taxon>
    </lineage>
</organism>
<dbReference type="AlphaFoldDB" id="A0A4Y6UAJ6"/>
<evidence type="ECO:0000256" key="2">
    <source>
        <dbReference type="ARBA" id="ARBA00022723"/>
    </source>
</evidence>
<dbReference type="PANTHER" id="PTHR43270:SF12">
    <property type="entry name" value="SUCCINYL-DIAMINOPIMELATE DESUCCINYLASE"/>
    <property type="match status" value="1"/>
</dbReference>
<accession>A0A4Y6UAJ6</accession>
<name>A0A4Y6UAJ6_9PROT</name>
<evidence type="ECO:0000313" key="5">
    <source>
        <dbReference type="EMBL" id="QDH14493.1"/>
    </source>
</evidence>
<keyword evidence="3 5" id="KW-0378">Hydrolase</keyword>
<dbReference type="Proteomes" id="UP000318709">
    <property type="component" value="Chromosome"/>
</dbReference>
<dbReference type="GO" id="GO:0006508">
    <property type="term" value="P:proteolysis"/>
    <property type="evidence" value="ECO:0007669"/>
    <property type="project" value="UniProtKB-KW"/>
</dbReference>
<dbReference type="GO" id="GO:0008233">
    <property type="term" value="F:peptidase activity"/>
    <property type="evidence" value="ECO:0007669"/>
    <property type="project" value="UniProtKB-KW"/>
</dbReference>
<evidence type="ECO:0000259" key="4">
    <source>
        <dbReference type="Pfam" id="PF07687"/>
    </source>
</evidence>
<proteinExistence type="predicted"/>
<dbReference type="Pfam" id="PF01546">
    <property type="entry name" value="Peptidase_M20"/>
    <property type="match status" value="1"/>
</dbReference>
<dbReference type="Gene3D" id="3.40.630.10">
    <property type="entry name" value="Zn peptidases"/>
    <property type="match status" value="1"/>
</dbReference>
<dbReference type="OrthoDB" id="9761532at2"/>
<evidence type="ECO:0000256" key="3">
    <source>
        <dbReference type="ARBA" id="ARBA00022801"/>
    </source>
</evidence>
<dbReference type="KEGG" id="swf:E3E12_07660"/>
<evidence type="ECO:0000256" key="1">
    <source>
        <dbReference type="ARBA" id="ARBA00022670"/>
    </source>
</evidence>
<dbReference type="InterPro" id="IPR011650">
    <property type="entry name" value="Peptidase_M20_dimer"/>
</dbReference>
<dbReference type="GO" id="GO:0046872">
    <property type="term" value="F:metal ion binding"/>
    <property type="evidence" value="ECO:0007669"/>
    <property type="project" value="UniProtKB-KW"/>
</dbReference>
<dbReference type="EMBL" id="CP038231">
    <property type="protein sequence ID" value="QDH14493.1"/>
    <property type="molecule type" value="Genomic_DNA"/>
</dbReference>
<dbReference type="PANTHER" id="PTHR43270">
    <property type="entry name" value="BETA-ALA-HIS DIPEPTIDASE"/>
    <property type="match status" value="1"/>
</dbReference>
<keyword evidence="1" id="KW-0645">Protease</keyword>
<feature type="domain" description="Peptidase M20 dimerisation" evidence="4">
    <location>
        <begin position="218"/>
        <end position="376"/>
    </location>
</feature>
<sequence length="493" mass="52456">MLALADATFPQAVARFADFLRIPSISTDPAHASDCRTAAQWVAGQLRELGLEAALHEVNWAPPGHPVVMGHHDEAGQPGAGDVGTATAGTGTSAGKPTLLFYGHYDVQPVDPLALWQHPPFEPTILQESDGREVMAARGASDDKGQLLTFLEALRIWQAQSGSLPCNLRILIEGEEETGGENLPFFLEAHKAQLDADLVLVCDTGMPNRTTPAVTTSLRGLVADEVTIHGADRDLHSGMYGGAAANPATLMARALATLHDANGAVTLPGFYEGVSKPTEQQLASWRGLFPDENLPLRAVGLAQPAGERGFSALEQTWARPSCDINGLSSGYEGEGFKTVLPASATAKVSFRLVAGQDPEKVRATFRAHMASHMPPDVRISFKPYGASPGFALDRDNKWLAPILEGLSAAWGTKGACIGCGASIPLAEQMKTILGLDAFLVGFAQDDDRIHSPNERYGLDSYRNGIRSWLHILHRLTQPGAAPGQGNAPAPQPR</sequence>
<evidence type="ECO:0000313" key="6">
    <source>
        <dbReference type="Proteomes" id="UP000318709"/>
    </source>
</evidence>
<dbReference type="NCBIfam" id="NF006579">
    <property type="entry name" value="PRK09104.1"/>
    <property type="match status" value="1"/>
</dbReference>
<dbReference type="InterPro" id="IPR002933">
    <property type="entry name" value="Peptidase_M20"/>
</dbReference>
<dbReference type="InterPro" id="IPR051458">
    <property type="entry name" value="Cyt/Met_Dipeptidase"/>
</dbReference>
<keyword evidence="2" id="KW-0479">Metal-binding</keyword>
<keyword evidence="6" id="KW-1185">Reference proteome</keyword>